<keyword evidence="4" id="KW-1185">Reference proteome</keyword>
<accession>A0AAV5B4B1</accession>
<gene>
    <name evidence="3" type="ORF">ATOP_13180</name>
</gene>
<dbReference type="RefSeq" id="WP_265590879.1">
    <property type="nucleotide sequence ID" value="NZ_BQKC01000001.1"/>
</dbReference>
<evidence type="ECO:0000313" key="4">
    <source>
        <dbReference type="Proteomes" id="UP001055025"/>
    </source>
</evidence>
<sequence>MAKPGFFEYVADRLVSGAESELAARLTSEALRMLAEGVAEPDRYAVLARLCPQALSAVLAEAGPSVEREASAALAEALAAEEEALDAEMGAGRPGVAAEISAGAKAGVEQIIRRQNVAMADDLARLWYRVAGKAVARTLQGDSRRAVMEDAVRALADKGLETVDYASRRRTSVDAATRRHMVTQASQARARLLVQRCDEHGVALVFTSAHYGARPSHAAWQGKAYGLHGPVTVGGVRYPGLAEATGYGGVAGLCGANCRHTFHPYSPGGTRLPDTRFEAEEDAFGQTSDERYAALQRQRELERRVRKYKRRVAMGQESGLDMAADRARLGRAQAEVRAWCKANGLPRRYDLERAYGVREQPRALRETPEQRAKRQIAELKAAGKAHVHEAAQNKHVPGTKEFEDRRRSLGAKAMKTGAAAYPSQSHLTGTPEEVCRMVERAVGTGEPLIGRDGRWTGRELVDIGRGIGFVVDVDGTETPAGSITIHYSKRGVHGVPRRAE</sequence>
<protein>
    <recommendedName>
        <fullName evidence="2">Bacterial toxin 50 domain-containing protein</fullName>
    </recommendedName>
</protein>
<comment type="caution">
    <text evidence="3">The sequence shown here is derived from an EMBL/GenBank/DDBJ whole genome shotgun (WGS) entry which is preliminary data.</text>
</comment>
<feature type="region of interest" description="Disordered" evidence="1">
    <location>
        <begin position="380"/>
        <end position="405"/>
    </location>
</feature>
<organism evidence="3 4">
    <name type="scientific">Granulimonas faecalis</name>
    <dbReference type="NCBI Taxonomy" id="2894155"/>
    <lineage>
        <taxon>Bacteria</taxon>
        <taxon>Bacillati</taxon>
        <taxon>Actinomycetota</taxon>
        <taxon>Coriobacteriia</taxon>
        <taxon>Coriobacteriales</taxon>
        <taxon>Kribbibacteriaceae</taxon>
        <taxon>Granulimonas</taxon>
    </lineage>
</organism>
<evidence type="ECO:0000259" key="2">
    <source>
        <dbReference type="Pfam" id="PF15542"/>
    </source>
</evidence>
<reference evidence="3" key="1">
    <citation type="journal article" date="2022" name="Int. J. Syst. Evol. Microbiol.">
        <title>Granulimonas faecalis gen. nov., sp. nov., and Leptogranulimonas caecicola gen. nov., sp. nov., novel lactate-producing Atopobiaceae bacteria isolated from mouse intestines, and an emended description of the family Atopobiaceae.</title>
        <authorList>
            <person name="Morinaga K."/>
            <person name="Kusada H."/>
            <person name="Sakamoto S."/>
            <person name="Murakami T."/>
            <person name="Toyoda A."/>
            <person name="Mori H."/>
            <person name="Meng X.Y."/>
            <person name="Takashino M."/>
            <person name="Murotomi K."/>
            <person name="Tamaki H."/>
        </authorList>
    </citation>
    <scope>NUCLEOTIDE SEQUENCE</scope>
    <source>
        <strain evidence="3">OPF53</strain>
    </source>
</reference>
<dbReference type="InterPro" id="IPR029100">
    <property type="entry name" value="Ntox50"/>
</dbReference>
<dbReference type="Pfam" id="PF15542">
    <property type="entry name" value="Ntox50"/>
    <property type="match status" value="1"/>
</dbReference>
<dbReference type="EMBL" id="BQKC01000001">
    <property type="protein sequence ID" value="GJM55663.1"/>
    <property type="molecule type" value="Genomic_DNA"/>
</dbReference>
<dbReference type="Proteomes" id="UP001055025">
    <property type="component" value="Unassembled WGS sequence"/>
</dbReference>
<dbReference type="InterPro" id="IPR009319">
    <property type="entry name" value="Phage_A118_VSP1"/>
</dbReference>
<evidence type="ECO:0000313" key="3">
    <source>
        <dbReference type="EMBL" id="GJM55663.1"/>
    </source>
</evidence>
<feature type="compositionally biased region" description="Basic and acidic residues" evidence="1">
    <location>
        <begin position="386"/>
        <end position="405"/>
    </location>
</feature>
<dbReference type="Pfam" id="PF06152">
    <property type="entry name" value="Phage_min_cap2"/>
    <property type="match status" value="1"/>
</dbReference>
<name>A0AAV5B4B1_9ACTN</name>
<evidence type="ECO:0000256" key="1">
    <source>
        <dbReference type="SAM" id="MobiDB-lite"/>
    </source>
</evidence>
<dbReference type="AlphaFoldDB" id="A0AAV5B4B1"/>
<dbReference type="GO" id="GO:0005198">
    <property type="term" value="F:structural molecule activity"/>
    <property type="evidence" value="ECO:0007669"/>
    <property type="project" value="InterPro"/>
</dbReference>
<proteinExistence type="predicted"/>
<feature type="domain" description="Bacterial toxin 50" evidence="2">
    <location>
        <begin position="387"/>
        <end position="496"/>
    </location>
</feature>